<reference evidence="3" key="1">
    <citation type="submission" date="2023-01" db="EMBL/GenBank/DDBJ databases">
        <title>Genome assembly of the deep-sea coral Lophelia pertusa.</title>
        <authorList>
            <person name="Herrera S."/>
            <person name="Cordes E."/>
        </authorList>
    </citation>
    <scope>NUCLEOTIDE SEQUENCE</scope>
    <source>
        <strain evidence="3">USNM1676648</strain>
        <tissue evidence="3">Polyp</tissue>
    </source>
</reference>
<keyword evidence="2" id="KW-0472">Membrane</keyword>
<feature type="compositionally biased region" description="Polar residues" evidence="1">
    <location>
        <begin position="1153"/>
        <end position="1168"/>
    </location>
</feature>
<sequence length="1176" mass="131650">MTFMPSRDISVFTESRHPFLGIEGRWREIVVHNSKEKMLCHLLRTGAILMLMLWNILAAERAIYVSPSGNDSLPCTEDAPCRTVDAAFSLASGLNSTRIILAKGNYTMKNSHRFTKMTSFGLFGNGSIRDDVQILCDVNISLSFTLSENITFEGIKLQKCGGWHQSTDYPDLHDVKFKTALDFRYCRNLRISDVEISSSPGLGANLYDVGGVVTFTDSAFADNNASNDNNSDAATELEPHHYVYSGGGISVNLNRYGHNTVNVTPSEHDSYQHDNHYMFSNCNFLRNEARLSRTRQDQEERITAPELPFSSGGGLVVYFEGNASGCTVEIQACVFKDNLASWGGGLQVEMKDNTEDNNFTMEGTMFWRNKAVLAGGGARMGNVPFKGVQLTLNRFNISNCSFAENKAEWGGGTSLIGTTIPRKCAKHTDPFVTQFYFYRCRWLKNVGNVGAAMGLYIYNKNEDQIGPEIPFRVSFDSGTLFESNEVHLQNRNLTIGQGALYSMEVPVIFKNSTTFLNNSKTALVLDGSTLELHDQLEFINNTGFRGGAIAMYGRSRIIFQENAKLTFEANTCEDKGGALYIQAPGPPLVSFNSTGTNIYTCFFGYSNQSVDYDDWNAMVIFKDNKASQGHPASGKAIYVTTLKTCWKPGESRQHNSVLRWKFVKFENLPANFSNFSGEVATDPMYIKHEKGDWQVAPGYWAGMVNDGTFSTYVCPYGYCKESHDSSSKEYQYYEDKMCNKYRNQSSILCGQCDEDYSITVGSEKCKKDCTYWNLFILIPFAVGFLLLVMGIMLINLDVFTGYLNAWLYSYQVMKLLIPAWLNLNVFSEFLIALTDIRIQVGGHSFCFIKGLDDADKLLLMYAIPVYVIVIVILLAKVVGAFPNWCFSRRVRAPFRGICTILVLCYTDVTSISLKILQFATVGSNETVLYANGSIEYFSGKHLYYGIVAILFIVVFVIPFPLILLFRPFLTNGLRPVLNLNRWNPFFDTLQSCFQDRYRWCAAFYFICRLGILLIHTFVPAGPVQRLLLEGTCILILLTFAFLRPYKRAIDVNVDEKNYEWMNISDVVLLTTLAFIAVVSSPIDNSCATTDGQKRGFKIVLNILSFVPFAVLVVWACCVARQYLPAACPDDDETVPIMTSETSDYGTRGRPPSISETSDTPHSSRGSSRGSEKAAAR</sequence>
<comment type="caution">
    <text evidence="3">The sequence shown here is derived from an EMBL/GenBank/DDBJ whole genome shotgun (WGS) entry which is preliminary data.</text>
</comment>
<feature type="transmembrane region" description="Helical" evidence="2">
    <location>
        <begin position="858"/>
        <end position="879"/>
    </location>
</feature>
<keyword evidence="2" id="KW-0812">Transmembrane</keyword>
<evidence type="ECO:0000313" key="4">
    <source>
        <dbReference type="Proteomes" id="UP001163046"/>
    </source>
</evidence>
<dbReference type="SUPFAM" id="SSF51126">
    <property type="entry name" value="Pectin lyase-like"/>
    <property type="match status" value="1"/>
</dbReference>
<evidence type="ECO:0000256" key="2">
    <source>
        <dbReference type="SAM" id="Phobius"/>
    </source>
</evidence>
<dbReference type="Gene3D" id="2.160.20.10">
    <property type="entry name" value="Single-stranded right-handed beta-helix, Pectin lyase-like"/>
    <property type="match status" value="1"/>
</dbReference>
<evidence type="ECO:0000256" key="1">
    <source>
        <dbReference type="SAM" id="MobiDB-lite"/>
    </source>
</evidence>
<protein>
    <submittedName>
        <fullName evidence="3">Uncharacterized protein</fullName>
    </submittedName>
</protein>
<evidence type="ECO:0000313" key="3">
    <source>
        <dbReference type="EMBL" id="KAJ7363229.1"/>
    </source>
</evidence>
<feature type="transmembrane region" description="Helical" evidence="2">
    <location>
        <begin position="942"/>
        <end position="965"/>
    </location>
</feature>
<feature type="transmembrane region" description="Helical" evidence="2">
    <location>
        <begin position="1098"/>
        <end position="1119"/>
    </location>
</feature>
<dbReference type="AlphaFoldDB" id="A0A9W9YTM5"/>
<dbReference type="InterPro" id="IPR011050">
    <property type="entry name" value="Pectin_lyase_fold/virulence"/>
</dbReference>
<dbReference type="Proteomes" id="UP001163046">
    <property type="component" value="Unassembled WGS sequence"/>
</dbReference>
<proteinExistence type="predicted"/>
<dbReference type="EMBL" id="MU827306">
    <property type="protein sequence ID" value="KAJ7363229.1"/>
    <property type="molecule type" value="Genomic_DNA"/>
</dbReference>
<dbReference type="OrthoDB" id="5989148at2759"/>
<feature type="transmembrane region" description="Helical" evidence="2">
    <location>
        <begin position="815"/>
        <end position="838"/>
    </location>
</feature>
<dbReference type="InterPro" id="IPR012334">
    <property type="entry name" value="Pectin_lyas_fold"/>
</dbReference>
<feature type="transmembrane region" description="Helical" evidence="2">
    <location>
        <begin position="999"/>
        <end position="1020"/>
    </location>
</feature>
<gene>
    <name evidence="3" type="ORF">OS493_011511</name>
</gene>
<organism evidence="3 4">
    <name type="scientific">Desmophyllum pertusum</name>
    <dbReference type="NCBI Taxonomy" id="174260"/>
    <lineage>
        <taxon>Eukaryota</taxon>
        <taxon>Metazoa</taxon>
        <taxon>Cnidaria</taxon>
        <taxon>Anthozoa</taxon>
        <taxon>Hexacorallia</taxon>
        <taxon>Scleractinia</taxon>
        <taxon>Caryophylliina</taxon>
        <taxon>Caryophylliidae</taxon>
        <taxon>Desmophyllum</taxon>
    </lineage>
</organism>
<keyword evidence="4" id="KW-1185">Reference proteome</keyword>
<name>A0A9W9YTM5_9CNID</name>
<keyword evidence="2" id="KW-1133">Transmembrane helix</keyword>
<feature type="transmembrane region" description="Helical" evidence="2">
    <location>
        <begin position="1057"/>
        <end position="1078"/>
    </location>
</feature>
<feature type="transmembrane region" description="Helical" evidence="2">
    <location>
        <begin position="900"/>
        <end position="922"/>
    </location>
</feature>
<feature type="transmembrane region" description="Helical" evidence="2">
    <location>
        <begin position="771"/>
        <end position="794"/>
    </location>
</feature>
<accession>A0A9W9YTM5</accession>
<feature type="transmembrane region" description="Helical" evidence="2">
    <location>
        <begin position="1026"/>
        <end position="1045"/>
    </location>
</feature>
<dbReference type="PANTHER" id="PTHR32158:SF21">
    <property type="match status" value="1"/>
</dbReference>
<dbReference type="PANTHER" id="PTHR32158">
    <property type="entry name" value="RING-TYPE DOMAIN-CONTAINING PROTEIN"/>
    <property type="match status" value="1"/>
</dbReference>
<feature type="region of interest" description="Disordered" evidence="1">
    <location>
        <begin position="1134"/>
        <end position="1176"/>
    </location>
</feature>